<dbReference type="GO" id="GO:0031902">
    <property type="term" value="C:late endosome membrane"/>
    <property type="evidence" value="ECO:0007669"/>
    <property type="project" value="UniProtKB-SubCell"/>
</dbReference>
<gene>
    <name evidence="10" type="ORF">OCTVUL_1B016717</name>
</gene>
<evidence type="ECO:0000259" key="9">
    <source>
        <dbReference type="PROSITE" id="PS51837"/>
    </source>
</evidence>
<keyword evidence="11" id="KW-1185">Reference proteome</keyword>
<dbReference type="InterPro" id="IPR006629">
    <property type="entry name" value="LITAF"/>
</dbReference>
<evidence type="ECO:0000256" key="6">
    <source>
        <dbReference type="ARBA" id="ARBA00022833"/>
    </source>
</evidence>
<accession>A0AA36AVS7</accession>
<dbReference type="Pfam" id="PF10601">
    <property type="entry name" value="zf-LITAF-like"/>
    <property type="match status" value="1"/>
</dbReference>
<keyword evidence="5" id="KW-0479">Metal-binding</keyword>
<feature type="region of interest" description="Disordered" evidence="8">
    <location>
        <begin position="76"/>
        <end position="100"/>
    </location>
</feature>
<protein>
    <recommendedName>
        <fullName evidence="9">LITAF domain-containing protein</fullName>
    </recommendedName>
</protein>
<feature type="compositionally biased region" description="Pro residues" evidence="8">
    <location>
        <begin position="81"/>
        <end position="95"/>
    </location>
</feature>
<evidence type="ECO:0000256" key="4">
    <source>
        <dbReference type="ARBA" id="ARBA00005975"/>
    </source>
</evidence>
<name>A0AA36AVS7_OCTVU</name>
<feature type="domain" description="LITAF" evidence="9">
    <location>
        <begin position="134"/>
        <end position="218"/>
    </location>
</feature>
<evidence type="ECO:0000256" key="1">
    <source>
        <dbReference type="ARBA" id="ARBA00004414"/>
    </source>
</evidence>
<dbReference type="PROSITE" id="PS51837">
    <property type="entry name" value="LITAF"/>
    <property type="match status" value="1"/>
</dbReference>
<evidence type="ECO:0000256" key="5">
    <source>
        <dbReference type="ARBA" id="ARBA00022723"/>
    </source>
</evidence>
<dbReference type="PANTHER" id="PTHR23292:SF6">
    <property type="entry name" value="FI16602P1-RELATED"/>
    <property type="match status" value="1"/>
</dbReference>
<dbReference type="EMBL" id="OX597818">
    <property type="protein sequence ID" value="CAI9723195.1"/>
    <property type="molecule type" value="Genomic_DNA"/>
</dbReference>
<dbReference type="PANTHER" id="PTHR23292">
    <property type="entry name" value="LIPOPOLYSACCHARIDE-INDUCED TUMOR NECROSIS FACTOR-ALPHA FACTOR"/>
    <property type="match status" value="1"/>
</dbReference>
<evidence type="ECO:0000313" key="10">
    <source>
        <dbReference type="EMBL" id="CAI9723195.1"/>
    </source>
</evidence>
<evidence type="ECO:0000256" key="2">
    <source>
        <dbReference type="ARBA" id="ARBA00004481"/>
    </source>
</evidence>
<comment type="similarity">
    <text evidence="4">Belongs to the CDIP1/LITAF family.</text>
</comment>
<evidence type="ECO:0000256" key="3">
    <source>
        <dbReference type="ARBA" id="ARBA00004630"/>
    </source>
</evidence>
<comment type="subcellular location">
    <subcellularLocation>
        <location evidence="2">Endosome membrane</location>
        <topology evidence="2">Peripheral membrane protein</topology>
    </subcellularLocation>
    <subcellularLocation>
        <location evidence="1">Late endosome membrane</location>
    </subcellularLocation>
    <subcellularLocation>
        <location evidence="3">Lysosome membrane</location>
        <topology evidence="3">Peripheral membrane protein</topology>
        <orientation evidence="3">Cytoplasmic side</orientation>
    </subcellularLocation>
</comment>
<dbReference type="Proteomes" id="UP001162480">
    <property type="component" value="Chromosome 5"/>
</dbReference>
<dbReference type="AlphaFoldDB" id="A0AA36AVS7"/>
<dbReference type="InterPro" id="IPR037519">
    <property type="entry name" value="LITAF_fam"/>
</dbReference>
<evidence type="ECO:0000256" key="7">
    <source>
        <dbReference type="ARBA" id="ARBA00023136"/>
    </source>
</evidence>
<proteinExistence type="inferred from homology"/>
<evidence type="ECO:0000256" key="8">
    <source>
        <dbReference type="SAM" id="MobiDB-lite"/>
    </source>
</evidence>
<dbReference type="GO" id="GO:0005765">
    <property type="term" value="C:lysosomal membrane"/>
    <property type="evidence" value="ECO:0007669"/>
    <property type="project" value="UniProtKB-SubCell"/>
</dbReference>
<keyword evidence="7" id="KW-0472">Membrane</keyword>
<keyword evidence="6" id="KW-0862">Zinc</keyword>
<organism evidence="10 11">
    <name type="scientific">Octopus vulgaris</name>
    <name type="common">Common octopus</name>
    <dbReference type="NCBI Taxonomy" id="6645"/>
    <lineage>
        <taxon>Eukaryota</taxon>
        <taxon>Metazoa</taxon>
        <taxon>Spiralia</taxon>
        <taxon>Lophotrochozoa</taxon>
        <taxon>Mollusca</taxon>
        <taxon>Cephalopoda</taxon>
        <taxon>Coleoidea</taxon>
        <taxon>Octopodiformes</taxon>
        <taxon>Octopoda</taxon>
        <taxon>Incirrata</taxon>
        <taxon>Octopodidae</taxon>
        <taxon>Octopus</taxon>
    </lineage>
</organism>
<sequence>MGISYRKIALRNPVDCNGTEKATGQAFVWCSACDGEIFLIRNIIGRHVKPPLQMNPQIPSAPAYSQIPQQENSVQAAPYNTPVPPYPNEPPPNYEPPKGYYAPFPNQPRAQGPYQPPIYPGGSTSYQHGPNIAPQPVLVVQEMGFGPEPKEMVCPYCQAYVRTSTEYQTGALTWLVSGLLCLFGCWSGCCLIPFCIGDMQDVIHHCPNCNQVVGTYQRLS</sequence>
<reference evidence="10" key="1">
    <citation type="submission" date="2023-08" db="EMBL/GenBank/DDBJ databases">
        <authorList>
            <person name="Alioto T."/>
            <person name="Alioto T."/>
            <person name="Gomez Garrido J."/>
        </authorList>
    </citation>
    <scope>NUCLEOTIDE SEQUENCE</scope>
</reference>
<evidence type="ECO:0000313" key="11">
    <source>
        <dbReference type="Proteomes" id="UP001162480"/>
    </source>
</evidence>
<dbReference type="SMART" id="SM00714">
    <property type="entry name" value="LITAF"/>
    <property type="match status" value="1"/>
</dbReference>
<dbReference type="GO" id="GO:0008270">
    <property type="term" value="F:zinc ion binding"/>
    <property type="evidence" value="ECO:0007669"/>
    <property type="project" value="TreeGrafter"/>
</dbReference>